<proteinExistence type="predicted"/>
<dbReference type="InterPro" id="IPR027417">
    <property type="entry name" value="P-loop_NTPase"/>
</dbReference>
<dbReference type="InterPro" id="IPR003593">
    <property type="entry name" value="AAA+_ATPase"/>
</dbReference>
<organism evidence="9 10">
    <name type="scientific">Anaeromicrobium sediminis</name>
    <dbReference type="NCBI Taxonomy" id="1478221"/>
    <lineage>
        <taxon>Bacteria</taxon>
        <taxon>Bacillati</taxon>
        <taxon>Bacillota</taxon>
        <taxon>Clostridia</taxon>
        <taxon>Peptostreptococcales</taxon>
        <taxon>Thermotaleaceae</taxon>
        <taxon>Anaeromicrobium</taxon>
    </lineage>
</organism>
<dbReference type="SMART" id="SM00091">
    <property type="entry name" value="PAS"/>
    <property type="match status" value="1"/>
</dbReference>
<dbReference type="InterPro" id="IPR025662">
    <property type="entry name" value="Sigma_54_int_dom_ATP-bd_1"/>
</dbReference>
<comment type="caution">
    <text evidence="9">The sequence shown here is derived from an EMBL/GenBank/DDBJ whole genome shotgun (WGS) entry which is preliminary data.</text>
</comment>
<dbReference type="GO" id="GO:0006355">
    <property type="term" value="P:regulation of DNA-templated transcription"/>
    <property type="evidence" value="ECO:0007669"/>
    <property type="project" value="InterPro"/>
</dbReference>
<dbReference type="CDD" id="cd00009">
    <property type="entry name" value="AAA"/>
    <property type="match status" value="1"/>
</dbReference>
<dbReference type="AlphaFoldDB" id="A0A267MJC9"/>
<evidence type="ECO:0000256" key="3">
    <source>
        <dbReference type="ARBA" id="ARBA00023015"/>
    </source>
</evidence>
<dbReference type="CDD" id="cd00130">
    <property type="entry name" value="PAS"/>
    <property type="match status" value="1"/>
</dbReference>
<dbReference type="PROSITE" id="PS50045">
    <property type="entry name" value="SIGMA54_INTERACT_4"/>
    <property type="match status" value="1"/>
</dbReference>
<dbReference type="NCBIfam" id="TIGR00229">
    <property type="entry name" value="sensory_box"/>
    <property type="match status" value="1"/>
</dbReference>
<keyword evidence="6" id="KW-0175">Coiled coil</keyword>
<dbReference type="GO" id="GO:0003677">
    <property type="term" value="F:DNA binding"/>
    <property type="evidence" value="ECO:0007669"/>
    <property type="project" value="UniProtKB-KW"/>
</dbReference>
<dbReference type="Proteomes" id="UP000216024">
    <property type="component" value="Unassembled WGS sequence"/>
</dbReference>
<dbReference type="GO" id="GO:0005524">
    <property type="term" value="F:ATP binding"/>
    <property type="evidence" value="ECO:0007669"/>
    <property type="project" value="UniProtKB-KW"/>
</dbReference>
<evidence type="ECO:0000256" key="5">
    <source>
        <dbReference type="ARBA" id="ARBA00023163"/>
    </source>
</evidence>
<name>A0A267MJC9_9FIRM</name>
<dbReference type="Pfam" id="PF25601">
    <property type="entry name" value="AAA_lid_14"/>
    <property type="match status" value="1"/>
</dbReference>
<evidence type="ECO:0000256" key="1">
    <source>
        <dbReference type="ARBA" id="ARBA00022741"/>
    </source>
</evidence>
<dbReference type="PROSITE" id="PS50112">
    <property type="entry name" value="PAS"/>
    <property type="match status" value="1"/>
</dbReference>
<dbReference type="Gene3D" id="1.10.8.60">
    <property type="match status" value="1"/>
</dbReference>
<dbReference type="InterPro" id="IPR000014">
    <property type="entry name" value="PAS"/>
</dbReference>
<keyword evidence="3" id="KW-0805">Transcription regulation</keyword>
<feature type="domain" description="PAS" evidence="8">
    <location>
        <begin position="60"/>
        <end position="108"/>
    </location>
</feature>
<dbReference type="PANTHER" id="PTHR32071">
    <property type="entry name" value="TRANSCRIPTIONAL REGULATORY PROTEIN"/>
    <property type="match status" value="1"/>
</dbReference>
<dbReference type="InterPro" id="IPR025944">
    <property type="entry name" value="Sigma_54_int_dom_CS"/>
</dbReference>
<dbReference type="Pfam" id="PF00989">
    <property type="entry name" value="PAS"/>
    <property type="match status" value="1"/>
</dbReference>
<dbReference type="Gene3D" id="3.40.50.300">
    <property type="entry name" value="P-loop containing nucleotide triphosphate hydrolases"/>
    <property type="match status" value="1"/>
</dbReference>
<dbReference type="Gene3D" id="3.30.450.20">
    <property type="entry name" value="PAS domain"/>
    <property type="match status" value="1"/>
</dbReference>
<dbReference type="SMART" id="SM00382">
    <property type="entry name" value="AAA"/>
    <property type="match status" value="1"/>
</dbReference>
<accession>A0A267MJC9</accession>
<reference evidence="9 10" key="1">
    <citation type="submission" date="2017-06" db="EMBL/GenBank/DDBJ databases">
        <title>Draft genome sequence of anaerobic fermentative bacterium Anaeromicrobium sediminis DY2726D isolated from West Pacific Ocean sediments.</title>
        <authorList>
            <person name="Zeng X."/>
        </authorList>
    </citation>
    <scope>NUCLEOTIDE SEQUENCE [LARGE SCALE GENOMIC DNA]</scope>
    <source>
        <strain evidence="9 10">DY2726D</strain>
    </source>
</reference>
<dbReference type="PANTHER" id="PTHR32071:SF57">
    <property type="entry name" value="C4-DICARBOXYLATE TRANSPORT TRANSCRIPTIONAL REGULATORY PROTEIN DCTD"/>
    <property type="match status" value="1"/>
</dbReference>
<dbReference type="PROSITE" id="PS00675">
    <property type="entry name" value="SIGMA54_INTERACT_1"/>
    <property type="match status" value="1"/>
</dbReference>
<keyword evidence="5" id="KW-0804">Transcription</keyword>
<gene>
    <name evidence="9" type="ORF">CCE28_08690</name>
</gene>
<dbReference type="SUPFAM" id="SSF55785">
    <property type="entry name" value="PYP-like sensor domain (PAS domain)"/>
    <property type="match status" value="1"/>
</dbReference>
<keyword evidence="1" id="KW-0547">Nucleotide-binding</keyword>
<dbReference type="InterPro" id="IPR013767">
    <property type="entry name" value="PAS_fold"/>
</dbReference>
<dbReference type="InterPro" id="IPR002078">
    <property type="entry name" value="Sigma_54_int"/>
</dbReference>
<dbReference type="OrthoDB" id="9803970at2"/>
<protein>
    <recommendedName>
        <fullName evidence="11">Fis family transcriptional regulator</fullName>
    </recommendedName>
</protein>
<evidence type="ECO:0000313" key="9">
    <source>
        <dbReference type="EMBL" id="PAB59636.1"/>
    </source>
</evidence>
<dbReference type="FunFam" id="3.40.50.300:FF:000006">
    <property type="entry name" value="DNA-binding transcriptional regulator NtrC"/>
    <property type="match status" value="1"/>
</dbReference>
<keyword evidence="2" id="KW-0067">ATP-binding</keyword>
<keyword evidence="4" id="KW-0238">DNA-binding</keyword>
<sequence length="456" mass="50770">MKLMENAFSQISWNSFKPLDSSSLLNTSLIISKIISEQENCNLTEGEKDCIKSLSDILISREVLIKMLDIIPIAVQIVDSHGIIQYINPAFLSIVGVKKNDRLKKSVFDVSKDGSLVQVIQTGKRVSNVRNYPSGSPTELVSSAAPIYYNGKLLGAIAVTNDIKEVIVLTKKLNESKNKLKTLSEKISNIASATYTFDDLIGSCSNMERCIEMGKIASHTDATVLIQGETGTGKEVIANAIHNSSNRSKQPFISINCSAVPLNLLESELFGHEKGAFTGAFKKKLGKFELANGGTIFLDEIGDMDPLLQVKLLRALQERKIHRVGGESPIPLNIRIISATNRNLKEMVKEGTFREDLFYRLNVLNIELPPLRDRKEDLPHLIDFIMKKTCRKLGKPFKIFTSDAMKIIAQYNWPGNIRELENVLERVVISTRDNREIKGTDLKFISSNETVISADT</sequence>
<feature type="coiled-coil region" evidence="6">
    <location>
        <begin position="166"/>
        <end position="193"/>
    </location>
</feature>
<keyword evidence="10" id="KW-1185">Reference proteome</keyword>
<dbReference type="SUPFAM" id="SSF52540">
    <property type="entry name" value="P-loop containing nucleoside triphosphate hydrolases"/>
    <property type="match status" value="1"/>
</dbReference>
<evidence type="ECO:0000259" key="8">
    <source>
        <dbReference type="PROSITE" id="PS50112"/>
    </source>
</evidence>
<dbReference type="InterPro" id="IPR025943">
    <property type="entry name" value="Sigma_54_int_dom_ATP-bd_2"/>
</dbReference>
<evidence type="ECO:0000313" key="10">
    <source>
        <dbReference type="Proteomes" id="UP000216024"/>
    </source>
</evidence>
<evidence type="ECO:0008006" key="11">
    <source>
        <dbReference type="Google" id="ProtNLM"/>
    </source>
</evidence>
<evidence type="ECO:0000256" key="4">
    <source>
        <dbReference type="ARBA" id="ARBA00023125"/>
    </source>
</evidence>
<dbReference type="RefSeq" id="WP_095133032.1">
    <property type="nucleotide sequence ID" value="NZ_NIBG01000006.1"/>
</dbReference>
<evidence type="ECO:0000256" key="6">
    <source>
        <dbReference type="SAM" id="Coils"/>
    </source>
</evidence>
<dbReference type="Pfam" id="PF00158">
    <property type="entry name" value="Sigma54_activat"/>
    <property type="match status" value="1"/>
</dbReference>
<dbReference type="InterPro" id="IPR035965">
    <property type="entry name" value="PAS-like_dom_sf"/>
</dbReference>
<dbReference type="InterPro" id="IPR058031">
    <property type="entry name" value="AAA_lid_NorR"/>
</dbReference>
<feature type="domain" description="Sigma-54 factor interaction" evidence="7">
    <location>
        <begin position="200"/>
        <end position="429"/>
    </location>
</feature>
<dbReference type="EMBL" id="NIBG01000006">
    <property type="protein sequence ID" value="PAB59636.1"/>
    <property type="molecule type" value="Genomic_DNA"/>
</dbReference>
<dbReference type="PROSITE" id="PS00688">
    <property type="entry name" value="SIGMA54_INTERACT_3"/>
    <property type="match status" value="1"/>
</dbReference>
<dbReference type="PROSITE" id="PS00676">
    <property type="entry name" value="SIGMA54_INTERACT_2"/>
    <property type="match status" value="1"/>
</dbReference>
<evidence type="ECO:0000259" key="7">
    <source>
        <dbReference type="PROSITE" id="PS50045"/>
    </source>
</evidence>
<evidence type="ECO:0000256" key="2">
    <source>
        <dbReference type="ARBA" id="ARBA00022840"/>
    </source>
</evidence>